<comment type="catalytic activity">
    <reaction evidence="12">
        <text>hydrogen sulfide + 6 oxidized [2Fe-2S]-[ferredoxin] + 3 H2O = sulfite + 6 reduced [2Fe-2S]-[ferredoxin] + 7 H(+)</text>
        <dbReference type="Rhea" id="RHEA:23132"/>
        <dbReference type="Rhea" id="RHEA-COMP:10000"/>
        <dbReference type="Rhea" id="RHEA-COMP:10001"/>
        <dbReference type="ChEBI" id="CHEBI:15377"/>
        <dbReference type="ChEBI" id="CHEBI:15378"/>
        <dbReference type="ChEBI" id="CHEBI:17359"/>
        <dbReference type="ChEBI" id="CHEBI:29919"/>
        <dbReference type="ChEBI" id="CHEBI:33737"/>
        <dbReference type="ChEBI" id="CHEBI:33738"/>
        <dbReference type="EC" id="1.8.7.1"/>
    </reaction>
</comment>
<comment type="similarity">
    <text evidence="3">Belongs to the nitrite and sulfite reductase 4Fe-4S domain family.</text>
</comment>
<dbReference type="SUPFAM" id="SSF56014">
    <property type="entry name" value="Nitrite and sulphite reductase 4Fe-4S domain-like"/>
    <property type="match status" value="2"/>
</dbReference>
<dbReference type="Gene3D" id="3.30.413.10">
    <property type="entry name" value="Sulfite Reductase Hemoprotein, domain 1"/>
    <property type="match status" value="2"/>
</dbReference>
<dbReference type="EMBL" id="OY726397">
    <property type="protein sequence ID" value="CAJ1500755.1"/>
    <property type="molecule type" value="Genomic_DNA"/>
</dbReference>
<feature type="domain" description="Nitrite/sulphite reductase 4Fe-4S" evidence="14">
    <location>
        <begin position="172"/>
        <end position="325"/>
    </location>
</feature>
<keyword evidence="7" id="KW-0479">Metal-binding</keyword>
<sequence length="565" mass="63000">MTDTAAATTKPAAARPAKKPRSEGQWALGEREPLNHNEQYKQEDDALNVRDRILDTYSKQGFDSIDMDDLRGRFRWMGLYTQRTEGYDGSWTGDENADLLEAPYFMMRVRCDGKPLSPAALRTLGQISTEFARDTADISDRMNLQYHWLRIEDIPEVWRRLDEVGLQTTEACGDCPRGMLGSPLAGRSLDEVLDPTPALDEIVRRYIGNPEFSNLPRKYKTAISGMQDVAHEVNDVSFIGVHHPEHGPGLDLWVGGGLSTNPMLAQRLGAWVPLDEVPDVWEAVTAVFRDYGYRRLRSKARLKFLIKDWGVAKFREVLETEYLKRPLLDGPAPEPVKHPIDHVGVQKLKNGLNAVGVAPIAGRVSGTILTAVADLIERTGSGSARFTPYQKLIILDVPDDKVDELTAGLDKLGLPSRPTHWRKNLMACTGIEFCKLSFTETRVRAQSLVPELEERLADINAQLDVPITININGCPNSCARIQVADIGFKGQMVDEGNGPEEGFQVHLGGALGLDSGFGRKLRGHKVLASELGDYIERLARNFVKQREHGERFAQWAVRAEESDLQ</sequence>
<feature type="compositionally biased region" description="Low complexity" evidence="13">
    <location>
        <begin position="1"/>
        <end position="15"/>
    </location>
</feature>
<keyword evidence="10" id="KW-0408">Iron</keyword>
<accession>A0ABM9LKV5</accession>
<dbReference type="InterPro" id="IPR036136">
    <property type="entry name" value="Nit/Sulf_reduc_fer-like_dom_sf"/>
</dbReference>
<dbReference type="InterPro" id="IPR006067">
    <property type="entry name" value="NO2/SO3_Rdtase_4Fe4S_dom"/>
</dbReference>
<feature type="domain" description="Nitrite/Sulfite reductase ferredoxin-like" evidence="15">
    <location>
        <begin position="104"/>
        <end position="164"/>
    </location>
</feature>
<dbReference type="InterPro" id="IPR051329">
    <property type="entry name" value="NIR_SIR_4Fe-4S"/>
</dbReference>
<dbReference type="Proteomes" id="UP001190465">
    <property type="component" value="Chromosome"/>
</dbReference>
<dbReference type="PANTHER" id="PTHR32439">
    <property type="entry name" value="FERREDOXIN--NITRITE REDUCTASE, CHLOROPLASTIC"/>
    <property type="match status" value="1"/>
</dbReference>
<evidence type="ECO:0000256" key="10">
    <source>
        <dbReference type="ARBA" id="ARBA00023004"/>
    </source>
</evidence>
<evidence type="ECO:0000256" key="3">
    <source>
        <dbReference type="ARBA" id="ARBA00010429"/>
    </source>
</evidence>
<evidence type="ECO:0000256" key="7">
    <source>
        <dbReference type="ARBA" id="ARBA00022723"/>
    </source>
</evidence>
<dbReference type="GO" id="GO:0050311">
    <property type="term" value="F:sulfite reductase (ferredoxin) activity"/>
    <property type="evidence" value="ECO:0007669"/>
    <property type="project" value="UniProtKB-EC"/>
</dbReference>
<proteinExistence type="inferred from homology"/>
<dbReference type="Gene3D" id="3.90.480.20">
    <property type="match status" value="1"/>
</dbReference>
<keyword evidence="8" id="KW-0883">Thioether bond</keyword>
<gene>
    <name evidence="16" type="ORF">MU0053_001751</name>
</gene>
<evidence type="ECO:0000256" key="13">
    <source>
        <dbReference type="SAM" id="MobiDB-lite"/>
    </source>
</evidence>
<feature type="domain" description="Nitrite/sulphite reductase 4Fe-4S" evidence="14">
    <location>
        <begin position="424"/>
        <end position="558"/>
    </location>
</feature>
<feature type="domain" description="Nitrite/Sulfite reductase ferredoxin-like" evidence="15">
    <location>
        <begin position="349"/>
        <end position="411"/>
    </location>
</feature>
<evidence type="ECO:0000313" key="17">
    <source>
        <dbReference type="Proteomes" id="UP001190465"/>
    </source>
</evidence>
<dbReference type="InterPro" id="IPR005117">
    <property type="entry name" value="NiRdtase/SiRdtase_haem-b_fer"/>
</dbReference>
<evidence type="ECO:0000256" key="4">
    <source>
        <dbReference type="ARBA" id="ARBA00012353"/>
    </source>
</evidence>
<keyword evidence="5" id="KW-0004">4Fe-4S</keyword>
<evidence type="ECO:0000256" key="8">
    <source>
        <dbReference type="ARBA" id="ARBA00022784"/>
    </source>
</evidence>
<dbReference type="SUPFAM" id="SSF55124">
    <property type="entry name" value="Nitrite/Sulfite reductase N-terminal domain-like"/>
    <property type="match status" value="2"/>
</dbReference>
<evidence type="ECO:0000256" key="11">
    <source>
        <dbReference type="ARBA" id="ARBA00023014"/>
    </source>
</evidence>
<dbReference type="Pfam" id="PF01077">
    <property type="entry name" value="NIR_SIR"/>
    <property type="match status" value="2"/>
</dbReference>
<evidence type="ECO:0000256" key="9">
    <source>
        <dbReference type="ARBA" id="ARBA00023002"/>
    </source>
</evidence>
<comment type="function">
    <text evidence="2">Catalyzes the reduction of sulfite to sulfide, a step in the biosynthesis of sulfur-containing amino acids and cofactors.</text>
</comment>
<dbReference type="PROSITE" id="PS00365">
    <property type="entry name" value="NIR_SIR"/>
    <property type="match status" value="1"/>
</dbReference>
<evidence type="ECO:0000256" key="6">
    <source>
        <dbReference type="ARBA" id="ARBA00022617"/>
    </source>
</evidence>
<keyword evidence="6" id="KW-0349">Heme</keyword>
<feature type="region of interest" description="Disordered" evidence="13">
    <location>
        <begin position="1"/>
        <end position="37"/>
    </location>
</feature>
<organism evidence="16 17">
    <name type="scientific">[Mycobacterium] burgundiense</name>
    <dbReference type="NCBI Taxonomy" id="3064286"/>
    <lineage>
        <taxon>Bacteria</taxon>
        <taxon>Bacillati</taxon>
        <taxon>Actinomycetota</taxon>
        <taxon>Actinomycetes</taxon>
        <taxon>Mycobacteriales</taxon>
        <taxon>Mycobacteriaceae</taxon>
        <taxon>Mycolicibacterium</taxon>
    </lineage>
</organism>
<protein>
    <recommendedName>
        <fullName evidence="4">assimilatory sulfite reductase (ferredoxin)</fullName>
        <ecNumber evidence="4">1.8.7.1</ecNumber>
    </recommendedName>
</protein>
<dbReference type="RefSeq" id="WP_308481957.1">
    <property type="nucleotide sequence ID" value="NZ_OY726397.1"/>
</dbReference>
<comment type="cofactor">
    <cofactor evidence="1">
        <name>[4Fe-4S] cluster</name>
        <dbReference type="ChEBI" id="CHEBI:49883"/>
    </cofactor>
</comment>
<dbReference type="EC" id="1.8.7.1" evidence="4"/>
<keyword evidence="11" id="KW-0411">Iron-sulfur</keyword>
<dbReference type="PRINTS" id="PR00397">
    <property type="entry name" value="SIROHAEM"/>
</dbReference>
<dbReference type="InterPro" id="IPR006066">
    <property type="entry name" value="NO2/SO3_Rdtase_FeS/sirohaem_BS"/>
</dbReference>
<dbReference type="PANTHER" id="PTHR32439:SF0">
    <property type="entry name" value="FERREDOXIN--NITRITE REDUCTASE, CHLOROPLASTIC"/>
    <property type="match status" value="1"/>
</dbReference>
<reference evidence="16 17" key="1">
    <citation type="submission" date="2023-08" db="EMBL/GenBank/DDBJ databases">
        <authorList>
            <person name="Folkvardsen B D."/>
            <person name="Norman A."/>
        </authorList>
    </citation>
    <scope>NUCLEOTIDE SEQUENCE [LARGE SCALE GENOMIC DNA]</scope>
    <source>
        <strain evidence="16 17">Mu0053</strain>
    </source>
</reference>
<evidence type="ECO:0000259" key="15">
    <source>
        <dbReference type="Pfam" id="PF03460"/>
    </source>
</evidence>
<name>A0ABM9LKV5_9MYCO</name>
<evidence type="ECO:0000256" key="5">
    <source>
        <dbReference type="ARBA" id="ARBA00022485"/>
    </source>
</evidence>
<dbReference type="Pfam" id="PF03460">
    <property type="entry name" value="NIR_SIR_ferr"/>
    <property type="match status" value="2"/>
</dbReference>
<evidence type="ECO:0000256" key="12">
    <source>
        <dbReference type="ARBA" id="ARBA00049518"/>
    </source>
</evidence>
<evidence type="ECO:0000256" key="2">
    <source>
        <dbReference type="ARBA" id="ARBA00003247"/>
    </source>
</evidence>
<keyword evidence="9 16" id="KW-0560">Oxidoreductase</keyword>
<evidence type="ECO:0000313" key="16">
    <source>
        <dbReference type="EMBL" id="CAJ1500755.1"/>
    </source>
</evidence>
<evidence type="ECO:0000259" key="14">
    <source>
        <dbReference type="Pfam" id="PF01077"/>
    </source>
</evidence>
<dbReference type="InterPro" id="IPR045854">
    <property type="entry name" value="NO2/SO3_Rdtase_4Fe4S_sf"/>
</dbReference>
<evidence type="ECO:0000256" key="1">
    <source>
        <dbReference type="ARBA" id="ARBA00001966"/>
    </source>
</evidence>
<keyword evidence="17" id="KW-1185">Reference proteome</keyword>